<comment type="caution">
    <text evidence="1">The sequence shown here is derived from an EMBL/GenBank/DDBJ whole genome shotgun (WGS) entry which is preliminary data.</text>
</comment>
<name>A0ACB7ISL1_PLECO</name>
<accession>A0ACB7ISL1</accession>
<protein>
    <submittedName>
        <fullName evidence="1">Uncharacterized protein</fullName>
    </submittedName>
</protein>
<organism evidence="1 2">
    <name type="scientific">Pleurotus cornucopiae</name>
    <name type="common">Cornucopia mushroom</name>
    <dbReference type="NCBI Taxonomy" id="5321"/>
    <lineage>
        <taxon>Eukaryota</taxon>
        <taxon>Fungi</taxon>
        <taxon>Dikarya</taxon>
        <taxon>Basidiomycota</taxon>
        <taxon>Agaricomycotina</taxon>
        <taxon>Agaricomycetes</taxon>
        <taxon>Agaricomycetidae</taxon>
        <taxon>Agaricales</taxon>
        <taxon>Pleurotineae</taxon>
        <taxon>Pleurotaceae</taxon>
        <taxon>Pleurotus</taxon>
    </lineage>
</organism>
<keyword evidence="2" id="KW-1185">Reference proteome</keyword>
<gene>
    <name evidence="1" type="ORF">CCMSSC00406_0007387</name>
</gene>
<dbReference type="Proteomes" id="UP000824881">
    <property type="component" value="Unassembled WGS sequence"/>
</dbReference>
<proteinExistence type="predicted"/>
<evidence type="ECO:0000313" key="1">
    <source>
        <dbReference type="EMBL" id="KAG9221213.1"/>
    </source>
</evidence>
<sequence length="452" mass="49685">MSNLGTAEVQGVGGWRSSLATEQDMGNNQSIFFPDNPKRRDRADQLANDCQNFKFTFDAKHAEVEQILGPYKSKLDNVLRAFGCTDLDQLDRVVQERATGQALVDWNKTKGNYDKTQIVDQVIMGAMGTVAIAGLAISAVGALAGGFGFFVGLAVTSDILLALGIIGAIFDIVNGAVQRSKLRDAIDRLFESRLKIRQVLVHIQNLDLWLPSIVDIYQTYEEVGYDPDKIIERFRTKGLMKPLQSDLQDENFHKVASDLHDMDSNRGSWMNEDPNWQSLADRLQSTSAINVAAVSLSLRSASALVGAAALSDSPPPYDASIKVKLSSAAPDHDPDLPIFTLPLELVLLSFPDDESAEVLLRMDSSHYVSVDRNGRLERGLYTPSAQVTRWIIRLTEPGDFGHSSWKPGYDPSSVQAGVNVVSESNGYRWHLDANGEILSGSHGLEALYLRYA</sequence>
<dbReference type="EMBL" id="WQMT02000007">
    <property type="protein sequence ID" value="KAG9221213.1"/>
    <property type="molecule type" value="Genomic_DNA"/>
</dbReference>
<evidence type="ECO:0000313" key="2">
    <source>
        <dbReference type="Proteomes" id="UP000824881"/>
    </source>
</evidence>
<reference evidence="1 2" key="1">
    <citation type="journal article" date="2021" name="Appl. Environ. Microbiol.">
        <title>Genetic linkage and physical mapping for an oyster mushroom Pleurotus cornucopiae and QTL analysis for the trait cap color.</title>
        <authorList>
            <person name="Zhang Y."/>
            <person name="Gao W."/>
            <person name="Sonnenberg A."/>
            <person name="Chen Q."/>
            <person name="Zhang J."/>
            <person name="Huang C."/>
        </authorList>
    </citation>
    <scope>NUCLEOTIDE SEQUENCE [LARGE SCALE GENOMIC DNA]</scope>
    <source>
        <strain evidence="1">CCMSSC00406</strain>
    </source>
</reference>